<reference evidence="1" key="2">
    <citation type="submission" date="2021-04" db="EMBL/GenBank/DDBJ databases">
        <authorList>
            <person name="Gilroy R."/>
        </authorList>
    </citation>
    <scope>NUCLEOTIDE SEQUENCE</scope>
    <source>
        <strain evidence="1">G4-2901</strain>
    </source>
</reference>
<dbReference type="EMBL" id="JAHLFW010000063">
    <property type="protein sequence ID" value="MBU3838090.1"/>
    <property type="molecule type" value="Genomic_DNA"/>
</dbReference>
<comment type="caution">
    <text evidence="1">The sequence shown here is derived from an EMBL/GenBank/DDBJ whole genome shotgun (WGS) entry which is preliminary data.</text>
</comment>
<protein>
    <submittedName>
        <fullName evidence="1">Uncharacterized protein</fullName>
    </submittedName>
</protein>
<dbReference type="AlphaFoldDB" id="A0A948TBZ5"/>
<evidence type="ECO:0000313" key="1">
    <source>
        <dbReference type="EMBL" id="MBU3838090.1"/>
    </source>
</evidence>
<dbReference type="Proteomes" id="UP000783796">
    <property type="component" value="Unassembled WGS sequence"/>
</dbReference>
<reference evidence="1" key="1">
    <citation type="journal article" date="2021" name="PeerJ">
        <title>Extensive microbial diversity within the chicken gut microbiome revealed by metagenomics and culture.</title>
        <authorList>
            <person name="Gilroy R."/>
            <person name="Ravi A."/>
            <person name="Getino M."/>
            <person name="Pursley I."/>
            <person name="Horton D.L."/>
            <person name="Alikhan N.F."/>
            <person name="Baker D."/>
            <person name="Gharbi K."/>
            <person name="Hall N."/>
            <person name="Watson M."/>
            <person name="Adriaenssens E.M."/>
            <person name="Foster-Nyarko E."/>
            <person name="Jarju S."/>
            <person name="Secka A."/>
            <person name="Antonio M."/>
            <person name="Oren A."/>
            <person name="Chaudhuri R.R."/>
            <person name="La Ragione R."/>
            <person name="Hildebrand F."/>
            <person name="Pallen M.J."/>
        </authorList>
    </citation>
    <scope>NUCLEOTIDE SEQUENCE</scope>
    <source>
        <strain evidence="1">G4-2901</strain>
    </source>
</reference>
<accession>A0A948TBZ5</accession>
<sequence length="73" mass="8879">MNTQKVVYYKDKTEILRERIFSIYSEKDLSIIDVTDYDDDKDFVILTIQYSSPDMLIRLGEEIQYVRTYYQHL</sequence>
<gene>
    <name evidence="1" type="ORF">H9777_07205</name>
</gene>
<proteinExistence type="predicted"/>
<name>A0A948TBZ5_9BACT</name>
<organism evidence="1 2">
    <name type="scientific">Candidatus Phocaeicola faecigallinarum</name>
    <dbReference type="NCBI Taxonomy" id="2838732"/>
    <lineage>
        <taxon>Bacteria</taxon>
        <taxon>Pseudomonadati</taxon>
        <taxon>Bacteroidota</taxon>
        <taxon>Bacteroidia</taxon>
        <taxon>Bacteroidales</taxon>
        <taxon>Bacteroidaceae</taxon>
        <taxon>Phocaeicola</taxon>
    </lineage>
</organism>
<evidence type="ECO:0000313" key="2">
    <source>
        <dbReference type="Proteomes" id="UP000783796"/>
    </source>
</evidence>